<proteinExistence type="predicted"/>
<dbReference type="EMBL" id="OE228905">
    <property type="protein sequence ID" value="CAD7581725.1"/>
    <property type="molecule type" value="Genomic_DNA"/>
</dbReference>
<protein>
    <submittedName>
        <fullName evidence="1">(California timema) hypothetical protein</fullName>
    </submittedName>
</protein>
<organism evidence="1">
    <name type="scientific">Timema californicum</name>
    <name type="common">California timema</name>
    <name type="synonym">Walking stick</name>
    <dbReference type="NCBI Taxonomy" id="61474"/>
    <lineage>
        <taxon>Eukaryota</taxon>
        <taxon>Metazoa</taxon>
        <taxon>Ecdysozoa</taxon>
        <taxon>Arthropoda</taxon>
        <taxon>Hexapoda</taxon>
        <taxon>Insecta</taxon>
        <taxon>Pterygota</taxon>
        <taxon>Neoptera</taxon>
        <taxon>Polyneoptera</taxon>
        <taxon>Phasmatodea</taxon>
        <taxon>Timematodea</taxon>
        <taxon>Timematoidea</taxon>
        <taxon>Timematidae</taxon>
        <taxon>Timema</taxon>
    </lineage>
</organism>
<evidence type="ECO:0000313" key="1">
    <source>
        <dbReference type="EMBL" id="CAD7581725.1"/>
    </source>
</evidence>
<accession>A0A7R9PFV8</accession>
<reference evidence="1" key="1">
    <citation type="submission" date="2020-11" db="EMBL/GenBank/DDBJ databases">
        <authorList>
            <person name="Tran Van P."/>
        </authorList>
    </citation>
    <scope>NUCLEOTIDE SEQUENCE</scope>
</reference>
<name>A0A7R9PFV8_TIMCA</name>
<gene>
    <name evidence="1" type="ORF">TCMB3V08_LOCUS14258</name>
</gene>
<dbReference type="AlphaFoldDB" id="A0A7R9PFV8"/>
<sequence length="31" mass="3633">MVCWWCLAPDASLLPSSSSYRNGKVWTMRRM</sequence>